<dbReference type="Pfam" id="PF02854">
    <property type="entry name" value="MIF4G"/>
    <property type="match status" value="2"/>
</dbReference>
<dbReference type="InterPro" id="IPR003890">
    <property type="entry name" value="MIF4G-like_typ-3"/>
</dbReference>
<evidence type="ECO:0000256" key="2">
    <source>
        <dbReference type="ARBA" id="ARBA00022490"/>
    </source>
</evidence>
<feature type="compositionally biased region" description="Basic and acidic residues" evidence="4">
    <location>
        <begin position="43"/>
        <end position="55"/>
    </location>
</feature>
<dbReference type="Ensembl" id="ENSPANT00000063446.1">
    <property type="protein sequence ID" value="ENSPANP00000054362.1"/>
    <property type="gene ID" value="ENSPANG00000017087.4"/>
</dbReference>
<dbReference type="GO" id="GO:0003723">
    <property type="term" value="F:RNA binding"/>
    <property type="evidence" value="ECO:0007669"/>
    <property type="project" value="InterPro"/>
</dbReference>
<evidence type="ECO:0000313" key="6">
    <source>
        <dbReference type="Ensembl" id="ENSPANP00000054362.1"/>
    </source>
</evidence>
<evidence type="ECO:0000259" key="5">
    <source>
        <dbReference type="SMART" id="SM00543"/>
    </source>
</evidence>
<keyword evidence="3" id="KW-0810">Translation regulation</keyword>
<dbReference type="Gene3D" id="1.25.40.180">
    <property type="match status" value="2"/>
</dbReference>
<dbReference type="AlphaFoldDB" id="A0A8I5NSQ6"/>
<evidence type="ECO:0000256" key="3">
    <source>
        <dbReference type="ARBA" id="ARBA00022845"/>
    </source>
</evidence>
<name>A0A8I5NSQ6_PAPAN</name>
<feature type="domain" description="MIF4G" evidence="5">
    <location>
        <begin position="392"/>
        <end position="541"/>
    </location>
</feature>
<protein>
    <submittedName>
        <fullName evidence="6">Cap binding complex dependent translation initiation factor</fullName>
    </submittedName>
</protein>
<feature type="compositionally biased region" description="Basic and acidic residues" evidence="4">
    <location>
        <begin position="155"/>
        <end position="168"/>
    </location>
</feature>
<dbReference type="SMART" id="SM00543">
    <property type="entry name" value="MIF4G"/>
    <property type="match status" value="1"/>
</dbReference>
<keyword evidence="7" id="KW-1185">Reference proteome</keyword>
<dbReference type="PANTHER" id="PTHR23254">
    <property type="entry name" value="EIF4G DOMAIN PROTEIN"/>
    <property type="match status" value="1"/>
</dbReference>
<dbReference type="GeneTree" id="ENSGT00940000153432"/>
<dbReference type="Proteomes" id="UP000028761">
    <property type="component" value="Chromosome 19"/>
</dbReference>
<reference evidence="6" key="3">
    <citation type="submission" date="2025-09" db="UniProtKB">
        <authorList>
            <consortium name="Ensembl"/>
        </authorList>
    </citation>
    <scope>IDENTIFICATION</scope>
</reference>
<accession>A0A8I5NSQ6</accession>
<feature type="region of interest" description="Disordered" evidence="4">
    <location>
        <begin position="43"/>
        <end position="108"/>
    </location>
</feature>
<feature type="compositionally biased region" description="Basic residues" evidence="4">
    <location>
        <begin position="199"/>
        <end position="214"/>
    </location>
</feature>
<gene>
    <name evidence="6" type="primary">CTIF</name>
</gene>
<proteinExistence type="predicted"/>
<evidence type="ECO:0000313" key="7">
    <source>
        <dbReference type="Proteomes" id="UP000028761"/>
    </source>
</evidence>
<reference evidence="6" key="2">
    <citation type="submission" date="2025-08" db="UniProtKB">
        <authorList>
            <consortium name="Ensembl"/>
        </authorList>
    </citation>
    <scope>IDENTIFICATION</scope>
</reference>
<feature type="compositionally biased region" description="Basic and acidic residues" evidence="4">
    <location>
        <begin position="337"/>
        <end position="354"/>
    </location>
</feature>
<dbReference type="GO" id="GO:0005829">
    <property type="term" value="C:cytosol"/>
    <property type="evidence" value="ECO:0007669"/>
    <property type="project" value="TreeGrafter"/>
</dbReference>
<feature type="region of interest" description="Disordered" evidence="4">
    <location>
        <begin position="150"/>
        <end position="169"/>
    </location>
</feature>
<dbReference type="InterPro" id="IPR051367">
    <property type="entry name" value="mRNA_TranslReg/HistoneTransl"/>
</dbReference>
<dbReference type="SUPFAM" id="SSF48371">
    <property type="entry name" value="ARM repeat"/>
    <property type="match status" value="1"/>
</dbReference>
<reference evidence="6 7" key="1">
    <citation type="submission" date="2012-03" db="EMBL/GenBank/DDBJ databases">
        <title>Whole Genome Assembly of Papio anubis.</title>
        <authorList>
            <person name="Liu Y.L."/>
            <person name="Abraham K.A."/>
            <person name="Akbar H.A."/>
            <person name="Ali S.A."/>
            <person name="Anosike U.A."/>
            <person name="Aqrawi P.A."/>
            <person name="Arias F.A."/>
            <person name="Attaway T.A."/>
            <person name="Awwad R.A."/>
            <person name="Babu C.B."/>
            <person name="Bandaranaike D.B."/>
            <person name="Battles P.B."/>
            <person name="Bell A.B."/>
            <person name="Beltran B.B."/>
            <person name="Berhane-Mersha D.B."/>
            <person name="Bess C.B."/>
            <person name="Bickham C.B."/>
            <person name="Bolden T.B."/>
            <person name="Carter K.C."/>
            <person name="Chau D.C."/>
            <person name="Chavez A.C."/>
            <person name="Clerc-Blankenburg K.C."/>
            <person name="Coyle M.C."/>
            <person name="Dao M.D."/>
            <person name="Davila M.L.D."/>
            <person name="Davy-Carroll L.D."/>
            <person name="Denson S.D."/>
            <person name="Dinh H.D."/>
            <person name="Fernandez S.F."/>
            <person name="Fernando P.F."/>
            <person name="Forbes L.F."/>
            <person name="Francis C.F."/>
            <person name="Francisco L.F."/>
            <person name="Fu Q.F."/>
            <person name="Garcia-Iii R.G."/>
            <person name="Garrett T.G."/>
            <person name="Gross S.G."/>
            <person name="Gubbala S.G."/>
            <person name="Hirani K.H."/>
            <person name="Hogues M.H."/>
            <person name="Hollins B.H."/>
            <person name="Jackson L.J."/>
            <person name="Javaid M.J."/>
            <person name="Jhangiani S.J."/>
            <person name="Johnson A.J."/>
            <person name="Johnson B.J."/>
            <person name="Jones J.J."/>
            <person name="Joshi V.J."/>
            <person name="Kalu J.K."/>
            <person name="Khan N.K."/>
            <person name="Korchina V.K."/>
            <person name="Kovar C.K."/>
            <person name="Lago L.L."/>
            <person name="Lara F.L."/>
            <person name="Le T.-K.L."/>
            <person name="Lee S.L."/>
            <person name="Legall-Iii F.L."/>
            <person name="Lemon S.L."/>
            <person name="Liu J.L."/>
            <person name="Liu Y.-S.L."/>
            <person name="Liyanage D.L."/>
            <person name="Lopez J.L."/>
            <person name="Lorensuhewa L.L."/>
            <person name="Mata R.M."/>
            <person name="Mathew T.M."/>
            <person name="Mercado C.M."/>
            <person name="Mercado I.M."/>
            <person name="Morales K.M."/>
            <person name="Morgan M.M."/>
            <person name="Munidasa M.M."/>
            <person name="Ngo D.N."/>
            <person name="Nguyen L.N."/>
            <person name="Nguyen T.N."/>
            <person name="Nguyen N.N."/>
            <person name="Obregon M.O."/>
            <person name="Okwuonu G.O."/>
            <person name="Ongeri F.O."/>
            <person name="Onwere C.O."/>
            <person name="Osifeso I.O."/>
            <person name="Parra A.P."/>
            <person name="Patil S.P."/>
            <person name="Perez A.P."/>
            <person name="Perez Y.P."/>
            <person name="Pham C.P."/>
            <person name="Pu L.-L.P."/>
            <person name="Puazo M.P."/>
            <person name="Quiroz J.Q."/>
            <person name="Rouhana J.R."/>
            <person name="Ruiz M.R."/>
            <person name="Ruiz S.-J.R."/>
            <person name="Saada N.S."/>
            <person name="Santibanez J.S."/>
            <person name="Scheel M.S."/>
            <person name="Schneider B.S."/>
            <person name="Simmons D.S."/>
            <person name="Sisson I.S."/>
            <person name="Tang L.-Y.T."/>
            <person name="Thornton R.T."/>
            <person name="Tisius J.T."/>
            <person name="Toledanes G.T."/>
            <person name="Trejos Z.T."/>
            <person name="Usmani K.U."/>
            <person name="Varghese R.V."/>
            <person name="Vattathil S.V."/>
            <person name="Vee V.V."/>
            <person name="Walker D.W."/>
            <person name="Weissenberger G.W."/>
            <person name="White C.W."/>
            <person name="Williams A.W."/>
            <person name="Woodworth J.W."/>
            <person name="Wright R.W."/>
            <person name="Zhu Y.Z."/>
            <person name="Han Y.H."/>
            <person name="Newsham I.N."/>
            <person name="Nazareth L.N."/>
            <person name="Worley K.W."/>
            <person name="Muzny D.M."/>
            <person name="Rogers J.R."/>
            <person name="Gibbs R.G."/>
        </authorList>
    </citation>
    <scope>NUCLEOTIDE SEQUENCE [LARGE SCALE GENOMIC DNA]</scope>
</reference>
<sequence length="562" mass="62979">MENSSAASASSEAGSSRSQEIEELERFIDSYVLEYQVQGLLADKTEGDGESERTQSHISQEEALNGGPPMKGLTEEWTADCSEPLDSSCSFSRGRAPPQQNGSKDSSLDMLGTDIWAANTFDSFSGATWDLQPEKLDFTQFHRKVRHTPKQPLPHIDREGCGKGKLEDGDGINLNDIEKVLPAWQGYHPMPHEVEIAHTKKLFRRRRNDRRRQQRPPGGNKPQQHGDHQPGSAKHNRDHQKSYQGGSAPHPSGRPTHHGYSQNRRWHHGNMKHPPGDKGEAGAHRNAKETMTIESPKLEDTAGDTGHSGLEAPRSPDTLAPVASERLPPQQPGGPEVETKRKDSILPERIGERPKITLLQSSKDRLRRRLKEKDEVAVETTTPQQNKMDKLIEILNSMRNNSSDVDAKLTTFMEEAQNSTNSEEMLGEIVRTIYQKAVSDRSFAFTAAKLCDKMALFMVEGTKFRSLLLNMLQLLQSQDVKEDAVLCCSMELQSTGRLLEEQLPEMMTELLASARDKMLCPSESMLTRSLLLEVIELHANSWNPLTPPITQYYNRTIQKLTA</sequence>
<feature type="region of interest" description="Disordered" evidence="4">
    <location>
        <begin position="196"/>
        <end position="354"/>
    </location>
</feature>
<dbReference type="GO" id="GO:0008494">
    <property type="term" value="F:translation activator activity"/>
    <property type="evidence" value="ECO:0007669"/>
    <property type="project" value="TreeGrafter"/>
</dbReference>
<dbReference type="GO" id="GO:0006446">
    <property type="term" value="P:regulation of translational initiation"/>
    <property type="evidence" value="ECO:0007669"/>
    <property type="project" value="TreeGrafter"/>
</dbReference>
<dbReference type="PANTHER" id="PTHR23254:SF16">
    <property type="entry name" value="CBP80_20-DEPENDENT TRANSLATION INITIATION FACTOR"/>
    <property type="match status" value="1"/>
</dbReference>
<feature type="region of interest" description="Disordered" evidence="4">
    <location>
        <begin position="1"/>
        <end position="21"/>
    </location>
</feature>
<comment type="subcellular location">
    <subcellularLocation>
        <location evidence="1">Cytoplasm</location>
    </subcellularLocation>
</comment>
<feature type="compositionally biased region" description="Low complexity" evidence="4">
    <location>
        <begin position="1"/>
        <end position="18"/>
    </location>
</feature>
<evidence type="ECO:0000256" key="4">
    <source>
        <dbReference type="SAM" id="MobiDB-lite"/>
    </source>
</evidence>
<evidence type="ECO:0000256" key="1">
    <source>
        <dbReference type="ARBA" id="ARBA00004496"/>
    </source>
</evidence>
<dbReference type="InterPro" id="IPR016024">
    <property type="entry name" value="ARM-type_fold"/>
</dbReference>
<keyword evidence="2" id="KW-0963">Cytoplasm</keyword>
<feature type="compositionally biased region" description="Basic and acidic residues" evidence="4">
    <location>
        <begin position="274"/>
        <end position="288"/>
    </location>
</feature>
<organism evidence="6 7">
    <name type="scientific">Papio anubis</name>
    <name type="common">Olive baboon</name>
    <dbReference type="NCBI Taxonomy" id="9555"/>
    <lineage>
        <taxon>Eukaryota</taxon>
        <taxon>Metazoa</taxon>
        <taxon>Chordata</taxon>
        <taxon>Craniata</taxon>
        <taxon>Vertebrata</taxon>
        <taxon>Euteleostomi</taxon>
        <taxon>Mammalia</taxon>
        <taxon>Eutheria</taxon>
        <taxon>Euarchontoglires</taxon>
        <taxon>Primates</taxon>
        <taxon>Haplorrhini</taxon>
        <taxon>Catarrhini</taxon>
        <taxon>Cercopithecidae</taxon>
        <taxon>Cercopithecinae</taxon>
        <taxon>Papio</taxon>
    </lineage>
</organism>